<dbReference type="Gene3D" id="3.40.50.720">
    <property type="entry name" value="NAD(P)-binding Rossmann-like Domain"/>
    <property type="match status" value="1"/>
</dbReference>
<feature type="domain" description="Glucose dehydrogenase C-terminal" evidence="7">
    <location>
        <begin position="133"/>
        <end position="315"/>
    </location>
</feature>
<dbReference type="Pfam" id="PF08240">
    <property type="entry name" value="ADH_N"/>
    <property type="match status" value="1"/>
</dbReference>
<evidence type="ECO:0000256" key="3">
    <source>
        <dbReference type="ARBA" id="ARBA00022723"/>
    </source>
</evidence>
<dbReference type="PATRIC" id="fig|1184387.3.peg.86"/>
<dbReference type="CDD" id="cd08242">
    <property type="entry name" value="MDR_like"/>
    <property type="match status" value="1"/>
</dbReference>
<evidence type="ECO:0000256" key="4">
    <source>
        <dbReference type="ARBA" id="ARBA00022833"/>
    </source>
</evidence>
<dbReference type="Pfam" id="PF16912">
    <property type="entry name" value="Glu_dehyd_C"/>
    <property type="match status" value="1"/>
</dbReference>
<reference evidence="9" key="1">
    <citation type="journal article" date="2015" name="MBio">
        <title>Genome-Resolved Metagenomic Analysis Reveals Roles for Candidate Phyla and Other Microbial Community Members in Biogeochemical Transformations in Oil Reservoirs.</title>
        <authorList>
            <person name="Hu P."/>
            <person name="Tom L."/>
            <person name="Singh A."/>
            <person name="Thomas B.C."/>
            <person name="Baker B.J."/>
            <person name="Piceno Y.M."/>
            <person name="Andersen G.L."/>
            <person name="Banfield J.F."/>
        </authorList>
    </citation>
    <scope>NUCLEOTIDE SEQUENCE [LARGE SCALE GENOMIC DNA]</scope>
</reference>
<dbReference type="Gene3D" id="3.90.180.10">
    <property type="entry name" value="Medium-chain alcohol dehydrogenases, catalytic domain"/>
    <property type="match status" value="1"/>
</dbReference>
<evidence type="ECO:0000256" key="5">
    <source>
        <dbReference type="ARBA" id="ARBA00023002"/>
    </source>
</evidence>
<dbReference type="InterPro" id="IPR031640">
    <property type="entry name" value="Glu_dehyd_C"/>
</dbReference>
<dbReference type="InterPro" id="IPR013154">
    <property type="entry name" value="ADH-like_N"/>
</dbReference>
<comment type="similarity">
    <text evidence="2">Belongs to the zinc-containing alcohol dehydrogenase family.</text>
</comment>
<evidence type="ECO:0000256" key="2">
    <source>
        <dbReference type="ARBA" id="ARBA00008072"/>
    </source>
</evidence>
<comment type="caution">
    <text evidence="8">The sequence shown here is derived from an EMBL/GenBank/DDBJ whole genome shotgun (WGS) entry which is preliminary data.</text>
</comment>
<dbReference type="GO" id="GO:0016491">
    <property type="term" value="F:oxidoreductase activity"/>
    <property type="evidence" value="ECO:0007669"/>
    <property type="project" value="UniProtKB-KW"/>
</dbReference>
<keyword evidence="5" id="KW-0560">Oxidoreductase</keyword>
<protein>
    <submittedName>
        <fullName evidence="8">Theronine dehydrogenase-like Zn-dependent dehydrogenase</fullName>
    </submittedName>
</protein>
<comment type="cofactor">
    <cofactor evidence="1">
        <name>Zn(2+)</name>
        <dbReference type="ChEBI" id="CHEBI:29105"/>
    </cofactor>
</comment>
<dbReference type="Proteomes" id="UP000054092">
    <property type="component" value="Unassembled WGS sequence"/>
</dbReference>
<dbReference type="InterPro" id="IPR011032">
    <property type="entry name" value="GroES-like_sf"/>
</dbReference>
<proteinExistence type="inferred from homology"/>
<evidence type="ECO:0000313" key="8">
    <source>
        <dbReference type="EMBL" id="KUK78508.1"/>
    </source>
</evidence>
<dbReference type="EMBL" id="LGGP01000368">
    <property type="protein sequence ID" value="KUK78508.1"/>
    <property type="molecule type" value="Genomic_DNA"/>
</dbReference>
<feature type="domain" description="Alcohol dehydrogenase-like N-terminal" evidence="6">
    <location>
        <begin position="22"/>
        <end position="126"/>
    </location>
</feature>
<gene>
    <name evidence="8" type="ORF">XD94_1701</name>
</gene>
<evidence type="ECO:0000256" key="1">
    <source>
        <dbReference type="ARBA" id="ARBA00001947"/>
    </source>
</evidence>
<accession>A0A101HKN2</accession>
<dbReference type="SUPFAM" id="SSF50129">
    <property type="entry name" value="GroES-like"/>
    <property type="match status" value="1"/>
</dbReference>
<dbReference type="InterPro" id="IPR036291">
    <property type="entry name" value="NAD(P)-bd_dom_sf"/>
</dbReference>
<evidence type="ECO:0000313" key="9">
    <source>
        <dbReference type="Proteomes" id="UP000054092"/>
    </source>
</evidence>
<dbReference type="GO" id="GO:0046872">
    <property type="term" value="F:metal ion binding"/>
    <property type="evidence" value="ECO:0007669"/>
    <property type="project" value="UniProtKB-KW"/>
</dbReference>
<keyword evidence="4" id="KW-0862">Zinc</keyword>
<dbReference type="SUPFAM" id="SSF51735">
    <property type="entry name" value="NAD(P)-binding Rossmann-fold domains"/>
    <property type="match status" value="1"/>
</dbReference>
<dbReference type="AlphaFoldDB" id="A0A101HKN2"/>
<organism evidence="8 9">
    <name type="scientific">Mesotoga prima</name>
    <dbReference type="NCBI Taxonomy" id="1184387"/>
    <lineage>
        <taxon>Bacteria</taxon>
        <taxon>Thermotogati</taxon>
        <taxon>Thermotogota</taxon>
        <taxon>Thermotogae</taxon>
        <taxon>Kosmotogales</taxon>
        <taxon>Kosmotogaceae</taxon>
        <taxon>Mesotoga</taxon>
    </lineage>
</organism>
<dbReference type="PANTHER" id="PTHR43350">
    <property type="entry name" value="NAD-DEPENDENT ALCOHOL DEHYDROGENASE"/>
    <property type="match status" value="1"/>
</dbReference>
<name>A0A101HKN2_9BACT</name>
<sequence length="317" mass="34640">MKALIFDETLRLREVPIPERQPGTSLVRVNLAGICNTDIEITKGYMNFRGILGHEFLGTVVESDTSFLVGKRVTSEISIPCKKCDLCDMGLFKHCRNTRTIGIADYAGTMAEYAVLPDENLHTIPEKVSDRKAVFVEPLAAAAHVLESVDFSSTDRVCLIGDGKLGMLISMVLSASAVDHVLVGKHSERMKLLGDNNRASFVSVNEADSYDRDFDVVVEATGNPYGLASALKVVRPQGKIVLKSTYEGTPEVDITSVAVREIHLIGSRCGPFDKAISFLESGLVDPTTLIAKTFSIDESLEAFEAARRSLKIIIRMD</sequence>
<dbReference type="PANTHER" id="PTHR43350:SF2">
    <property type="entry name" value="GROES-LIKE ZINC-BINDING ALCOHOL DEHYDROGENASE FAMILY PROTEIN"/>
    <property type="match status" value="1"/>
</dbReference>
<evidence type="ECO:0000259" key="7">
    <source>
        <dbReference type="Pfam" id="PF16912"/>
    </source>
</evidence>
<keyword evidence="3" id="KW-0479">Metal-binding</keyword>
<evidence type="ECO:0000259" key="6">
    <source>
        <dbReference type="Pfam" id="PF08240"/>
    </source>
</evidence>